<evidence type="ECO:0000313" key="1">
    <source>
        <dbReference type="EMBL" id="AMS01351.1"/>
    </source>
</evidence>
<accession>A0A172JIH8</accession>
<protein>
    <submittedName>
        <fullName evidence="1">Uncharacterized protein</fullName>
    </submittedName>
</protein>
<reference evidence="1 2" key="1">
    <citation type="journal article" date="2016" name="Virology">
        <title>The genome of AR9, a giant transducing Bacillus phage encoding two multisubunit RNA polymerases.</title>
        <authorList>
            <person name="Lavysh D."/>
            <person name="Sokolova M."/>
            <person name="Minakhin L."/>
            <person name="Yakunina M."/>
            <person name="Artamonova T."/>
            <person name="Kozyavkin S."/>
            <person name="Makarova K.S."/>
            <person name="Koonin E.V."/>
            <person name="Severinov K."/>
        </authorList>
    </citation>
    <scope>NUCLEOTIDE SEQUENCE [LARGE SCALE GENOMIC DNA]</scope>
</reference>
<name>A0A172JIH8_BPPB1</name>
<organism evidence="1 2">
    <name type="scientific">Bacillus phage AR9</name>
    <dbReference type="NCBI Taxonomy" id="1815509"/>
    <lineage>
        <taxon>Viruses</taxon>
        <taxon>Duplodnaviria</taxon>
        <taxon>Heunggongvirae</taxon>
        <taxon>Uroviricota</taxon>
        <taxon>Caudoviricetes</taxon>
        <taxon>Takahashivirus</taxon>
        <taxon>Bacillus phage PBS1</taxon>
    </lineage>
</organism>
<gene>
    <name evidence="1" type="ORF">AR9_g267</name>
</gene>
<dbReference type="GeneID" id="29058985"/>
<dbReference type="Proteomes" id="UP000202618">
    <property type="component" value="Segment"/>
</dbReference>
<proteinExistence type="predicted"/>
<sequence length="60" mass="6866">MAWGISPNATKKEKLKAEMADFLNGLNSTGEISYSIYSEMFDYSMNLLDEMYELSKSENK</sequence>
<dbReference type="RefSeq" id="YP_009283171.1">
    <property type="nucleotide sequence ID" value="NC_031039.1"/>
</dbReference>
<evidence type="ECO:0000313" key="2">
    <source>
        <dbReference type="Proteomes" id="UP000202618"/>
    </source>
</evidence>
<dbReference type="KEGG" id="vg:29058985"/>
<dbReference type="EMBL" id="KU878088">
    <property type="protein sequence ID" value="AMS01351.1"/>
    <property type="molecule type" value="Genomic_DNA"/>
</dbReference>